<proteinExistence type="predicted"/>
<dbReference type="InterPro" id="IPR022385">
    <property type="entry name" value="Rhs_assc_core"/>
</dbReference>
<gene>
    <name evidence="1" type="ORF">ALQ84_02212</name>
</gene>
<dbReference type="Gene3D" id="2.180.10.10">
    <property type="entry name" value="RHS repeat-associated core"/>
    <property type="match status" value="1"/>
</dbReference>
<comment type="caution">
    <text evidence="1">The sequence shown here is derived from an EMBL/GenBank/DDBJ whole genome shotgun (WGS) entry which is preliminary data.</text>
</comment>
<dbReference type="PANTHER" id="PTHR32305:SF15">
    <property type="entry name" value="PROTEIN RHSA-RELATED"/>
    <property type="match status" value="1"/>
</dbReference>
<reference evidence="1 2" key="1">
    <citation type="submission" date="2018-08" db="EMBL/GenBank/DDBJ databases">
        <title>Recombination of ecologically and evolutionarily significant loci maintains genetic cohesion in the Pseudomonas syringae species complex.</title>
        <authorList>
            <person name="Dillon M."/>
            <person name="Thakur S."/>
            <person name="Almeida R.N.D."/>
            <person name="Weir B.S."/>
            <person name="Guttman D.S."/>
        </authorList>
    </citation>
    <scope>NUCLEOTIDE SEQUENCE [LARGE SCALE GENOMIC DNA]</scope>
    <source>
        <strain evidence="1 2">ICMP 4086</strain>
    </source>
</reference>
<dbReference type="Pfam" id="PF04488">
    <property type="entry name" value="Gly_transf_sug"/>
    <property type="match status" value="1"/>
</dbReference>
<dbReference type="InterPro" id="IPR050708">
    <property type="entry name" value="T6SS_VgrG/RHS"/>
</dbReference>
<dbReference type="InterPro" id="IPR007577">
    <property type="entry name" value="GlycoTrfase_DXD_sugar-bd_CS"/>
</dbReference>
<dbReference type="EMBL" id="RBOC01000179">
    <property type="protein sequence ID" value="RMM04617.1"/>
    <property type="molecule type" value="Genomic_DNA"/>
</dbReference>
<sequence>MFLTILYRFNPSTTVQREDGPNDEERYVYDGQGQRCRKITHAQASGRTLVNEVRYLPGLEIRTSADGEILHVVTAQAGRNSVRILHWEAGKPGTIANDQVRCSLGDQLGSSTLELDQQGGLVSQESYYPFGGTAWWAAHSAVDARYKTVRYSGKERDASGLYYYGFRYYAPWLQRWISPDLSGEDADLNLYRMLRNNPINHVDLKGNVAIPLTAHFYWDGGNIPIPHLQNMLLFKEINPDYQVNVWTSQVKHLLNPLAEMSESNDPAERHMALAHGGSLIQRNPEELFSALSQAYSNAKKLEAFYSRETNGPYKNYAAASDLMELASTYMEGGLYMDADVAVGQPLGSLDAPHGFLVHVEDRLTSNAVLASEPRGKCAGEIMDAIVDLYTTNALMMEGNENYGWSKKRSTPGEGLFSRLELTMHMTGPSLIRNFLPATAEENKAYAVPHDTFFYRETPCTDNTQPQERSLSAIFFRGFKRGLNGEGRWANVRPGRRASI</sequence>
<dbReference type="AlphaFoldDB" id="A0A0P9KN34"/>
<dbReference type="InterPro" id="IPR029044">
    <property type="entry name" value="Nucleotide-diphossugar_trans"/>
</dbReference>
<protein>
    <submittedName>
        <fullName evidence="1">YD repeat-containing protein-containing protein</fullName>
    </submittedName>
</protein>
<dbReference type="SUPFAM" id="SSF53448">
    <property type="entry name" value="Nucleotide-diphospho-sugar transferases"/>
    <property type="match status" value="1"/>
</dbReference>
<dbReference type="Proteomes" id="UP000278587">
    <property type="component" value="Unassembled WGS sequence"/>
</dbReference>
<dbReference type="PANTHER" id="PTHR32305">
    <property type="match status" value="1"/>
</dbReference>
<accession>A0A0P9KN34</accession>
<organism evidence="1 2">
    <name type="scientific">Pseudomonas caricapapayae</name>
    <dbReference type="NCBI Taxonomy" id="46678"/>
    <lineage>
        <taxon>Bacteria</taxon>
        <taxon>Pseudomonadati</taxon>
        <taxon>Pseudomonadota</taxon>
        <taxon>Gammaproteobacteria</taxon>
        <taxon>Pseudomonadales</taxon>
        <taxon>Pseudomonadaceae</taxon>
        <taxon>Pseudomonas</taxon>
    </lineage>
</organism>
<name>A0A0P9KN34_9PSED</name>
<evidence type="ECO:0000313" key="2">
    <source>
        <dbReference type="Proteomes" id="UP000278587"/>
    </source>
</evidence>
<evidence type="ECO:0000313" key="1">
    <source>
        <dbReference type="EMBL" id="RMM04617.1"/>
    </source>
</evidence>
<dbReference type="NCBIfam" id="TIGR03696">
    <property type="entry name" value="Rhs_assc_core"/>
    <property type="match status" value="1"/>
</dbReference>